<accession>A0A097EQS2</accession>
<dbReference type="AlphaFoldDB" id="A0A097EQS2"/>
<name>A0A097EQS2_9GAMM</name>
<dbReference type="HOGENOM" id="CLU_068009_0_0_6"/>
<dbReference type="PANTHER" id="PTHR38589:SF1">
    <property type="entry name" value="BLR0621 PROTEIN"/>
    <property type="match status" value="1"/>
</dbReference>
<dbReference type="OrthoDB" id="9804204at2"/>
<dbReference type="KEGG" id="frf:LO80_07990"/>
<evidence type="ECO:0000313" key="2">
    <source>
        <dbReference type="EMBL" id="AIT09912.1"/>
    </source>
</evidence>
<gene>
    <name evidence="2" type="ORF">LO80_07990</name>
</gene>
<dbReference type="Proteomes" id="UP000029672">
    <property type="component" value="Chromosome"/>
</dbReference>
<dbReference type="STRING" id="1547445.LO80_07990"/>
<sequence length="233" mass="26231">MVYPDINIENINKAQQLIVVTTKNWQSVQGQLWFFKKDKQNHWLVIKSAIPTVVGKNGLAWADSSYQQFAKAPEKREGDNKAPAGIFNLGKTFGFSNELLSNSEYIPLTTGIRCVDDSNSKYYNQIVDSDSSNIQKDWQSSENMPEVQIYKYGIEVLYNTNPAIPEKGSCIFMHIWKSSGTGTEGCTAMAEKDIKDIQQALDTSKDPVLVQLPQNIYNQVQQAWNLPNLSQGN</sequence>
<dbReference type="InterPro" id="IPR005490">
    <property type="entry name" value="LD_TPept_cat_dom"/>
</dbReference>
<dbReference type="Pfam" id="PF03734">
    <property type="entry name" value="YkuD"/>
    <property type="match status" value="1"/>
</dbReference>
<reference evidence="2 3" key="1">
    <citation type="submission" date="2014-10" db="EMBL/GenBank/DDBJ databases">
        <title>Whole genome sequence of Francisella endociliophora strain FSC1006, isolated from a laboratory culture of the marine ciliate Euplotes raikovi.</title>
        <authorList>
            <person name="Granberg M."/>
            <person name="Backman S."/>
            <person name="Lundmark E."/>
            <person name="Nilsson E."/>
            <person name="Karlsson E."/>
            <person name="Thelaus J."/>
            <person name="Ohrman C."/>
            <person name="Larkeryd A."/>
            <person name="Stenberg P."/>
        </authorList>
    </citation>
    <scope>NUCLEOTIDE SEQUENCE [LARGE SCALE GENOMIC DNA]</scope>
    <source>
        <strain evidence="2 3">FSC1006</strain>
    </source>
</reference>
<dbReference type="PANTHER" id="PTHR38589">
    <property type="entry name" value="BLR0621 PROTEIN"/>
    <property type="match status" value="1"/>
</dbReference>
<dbReference type="EMBL" id="CP009574">
    <property type="protein sequence ID" value="AIT09912.1"/>
    <property type="molecule type" value="Genomic_DNA"/>
</dbReference>
<keyword evidence="3" id="KW-1185">Reference proteome</keyword>
<evidence type="ECO:0000313" key="3">
    <source>
        <dbReference type="Proteomes" id="UP000029672"/>
    </source>
</evidence>
<evidence type="ECO:0000259" key="1">
    <source>
        <dbReference type="Pfam" id="PF03734"/>
    </source>
</evidence>
<dbReference type="eggNOG" id="COG3786">
    <property type="taxonomic scope" value="Bacteria"/>
</dbReference>
<dbReference type="GO" id="GO:0016740">
    <property type="term" value="F:transferase activity"/>
    <property type="evidence" value="ECO:0007669"/>
    <property type="project" value="InterPro"/>
</dbReference>
<protein>
    <recommendedName>
        <fullName evidence="1">L,D-TPase catalytic domain-containing protein</fullName>
    </recommendedName>
</protein>
<organism evidence="2 3">
    <name type="scientific">Candidatus Francisella endociliophora</name>
    <dbReference type="NCBI Taxonomy" id="653937"/>
    <lineage>
        <taxon>Bacteria</taxon>
        <taxon>Pseudomonadati</taxon>
        <taxon>Pseudomonadota</taxon>
        <taxon>Gammaproteobacteria</taxon>
        <taxon>Thiotrichales</taxon>
        <taxon>Francisellaceae</taxon>
        <taxon>Francisella</taxon>
    </lineage>
</organism>
<proteinExistence type="predicted"/>
<dbReference type="RefSeq" id="WP_040010255.1">
    <property type="nucleotide sequence ID" value="NZ_CP009574.1"/>
</dbReference>
<feature type="domain" description="L,D-TPase catalytic" evidence="1">
    <location>
        <begin position="31"/>
        <end position="210"/>
    </location>
</feature>